<evidence type="ECO:0000313" key="2">
    <source>
        <dbReference type="EMBL" id="TKB02268.1"/>
    </source>
</evidence>
<evidence type="ECO:0000256" key="1">
    <source>
        <dbReference type="SAM" id="SignalP"/>
    </source>
</evidence>
<dbReference type="PROSITE" id="PS51257">
    <property type="entry name" value="PROKAR_LIPOPROTEIN"/>
    <property type="match status" value="1"/>
</dbReference>
<keyword evidence="1" id="KW-0732">Signal</keyword>
<proteinExistence type="predicted"/>
<name>A0A4U0ZD80_9ALTE</name>
<gene>
    <name evidence="2" type="ORF">E5672_14255</name>
</gene>
<keyword evidence="3" id="KW-1185">Reference proteome</keyword>
<dbReference type="Proteomes" id="UP000305471">
    <property type="component" value="Unassembled WGS sequence"/>
</dbReference>
<reference evidence="2 3" key="1">
    <citation type="submission" date="2019-04" db="EMBL/GenBank/DDBJ databases">
        <title>Alteromonas portus sp. nov., an alginate lyase-excreting marine bacterium.</title>
        <authorList>
            <person name="Huang H."/>
            <person name="Mo K."/>
            <person name="Bao S."/>
        </authorList>
    </citation>
    <scope>NUCLEOTIDE SEQUENCE [LARGE SCALE GENOMIC DNA]</scope>
    <source>
        <strain evidence="2 3">HB161718</strain>
    </source>
</reference>
<organism evidence="2 3">
    <name type="scientific">Alteromonas portus</name>
    <dbReference type="NCBI Taxonomy" id="2565549"/>
    <lineage>
        <taxon>Bacteria</taxon>
        <taxon>Pseudomonadati</taxon>
        <taxon>Pseudomonadota</taxon>
        <taxon>Gammaproteobacteria</taxon>
        <taxon>Alteromonadales</taxon>
        <taxon>Alteromonadaceae</taxon>
        <taxon>Alteromonas/Salinimonas group</taxon>
        <taxon>Alteromonas</taxon>
    </lineage>
</organism>
<evidence type="ECO:0000313" key="3">
    <source>
        <dbReference type="Proteomes" id="UP000305471"/>
    </source>
</evidence>
<feature type="signal peptide" evidence="1">
    <location>
        <begin position="1"/>
        <end position="25"/>
    </location>
</feature>
<comment type="caution">
    <text evidence="2">The sequence shown here is derived from an EMBL/GenBank/DDBJ whole genome shotgun (WGS) entry which is preliminary data.</text>
</comment>
<dbReference type="OrthoDB" id="6331154at2"/>
<sequence>MITIKPLKALISVTCVFVCSFFALACPASAHSLPGSELVIKQSSSQTRITLSFALEEFVIAAPHLKFVEKTSSLGDLTNNQVKQLSSYFNQHFKIKPLNDEQDDQFISPSLDAIEIQGAFNEHVGQYRRVEAQFSVDSKTLPYNSLFPAVLHFDAILHEIRSHRVVVFYEGEQNSKIKLVDFVYSETNGKPATHLLSPNS</sequence>
<dbReference type="RefSeq" id="WP_136782805.1">
    <property type="nucleotide sequence ID" value="NZ_SWCO01000008.1"/>
</dbReference>
<dbReference type="EMBL" id="SWCO01000008">
    <property type="protein sequence ID" value="TKB02268.1"/>
    <property type="molecule type" value="Genomic_DNA"/>
</dbReference>
<protein>
    <submittedName>
        <fullName evidence="2">Uncharacterized protein</fullName>
    </submittedName>
</protein>
<accession>A0A4U0ZD80</accession>
<feature type="chain" id="PRO_5020281208" evidence="1">
    <location>
        <begin position="26"/>
        <end position="200"/>
    </location>
</feature>
<dbReference type="AlphaFoldDB" id="A0A4U0ZD80"/>